<dbReference type="eggNOG" id="ENOG502QV31">
    <property type="taxonomic scope" value="Eukaryota"/>
</dbReference>
<dbReference type="AlphaFoldDB" id="Q5B247"/>
<reference evidence="4" key="1">
    <citation type="journal article" date="2005" name="Nature">
        <title>Sequencing of Aspergillus nidulans and comparative analysis with A. fumigatus and A. oryzae.</title>
        <authorList>
            <person name="Galagan J.E."/>
            <person name="Calvo S.E."/>
            <person name="Cuomo C."/>
            <person name="Ma L.J."/>
            <person name="Wortman J.R."/>
            <person name="Batzoglou S."/>
            <person name="Lee S.I."/>
            <person name="Basturkmen M."/>
            <person name="Spevak C.C."/>
            <person name="Clutterbuck J."/>
            <person name="Kapitonov V."/>
            <person name="Jurka J."/>
            <person name="Scazzocchio C."/>
            <person name="Farman M."/>
            <person name="Butler J."/>
            <person name="Purcell S."/>
            <person name="Harris S."/>
            <person name="Braus G.H."/>
            <person name="Draht O."/>
            <person name="Busch S."/>
            <person name="D'Enfert C."/>
            <person name="Bouchier C."/>
            <person name="Goldman G.H."/>
            <person name="Bell-Pedersen D."/>
            <person name="Griffiths-Jones S."/>
            <person name="Doonan J.H."/>
            <person name="Yu J."/>
            <person name="Vienken K."/>
            <person name="Pain A."/>
            <person name="Freitag M."/>
            <person name="Selker E.U."/>
            <person name="Archer D.B."/>
            <person name="Penalva M.A."/>
            <person name="Oakley B.R."/>
            <person name="Momany M."/>
            <person name="Tanaka T."/>
            <person name="Kumagai T."/>
            <person name="Asai K."/>
            <person name="Machida M."/>
            <person name="Nierman W.C."/>
            <person name="Denning D.W."/>
            <person name="Caddick M."/>
            <person name="Hynes M."/>
            <person name="Paoletti M."/>
            <person name="Fischer R."/>
            <person name="Miller B."/>
            <person name="Dyer P."/>
            <person name="Sachs M.S."/>
            <person name="Osmani S.A."/>
            <person name="Birren B.W."/>
        </authorList>
    </citation>
    <scope>NUCLEOTIDE SEQUENCE [LARGE SCALE GENOMIC DNA]</scope>
    <source>
        <strain evidence="4">FGSC A4 / ATCC 38163 / CBS 112.46 / NRRL 194 / M139</strain>
    </source>
</reference>
<dbReference type="OrthoDB" id="3477286at2759"/>
<gene>
    <name evidence="3" type="ORF">ANIA_05383</name>
</gene>
<dbReference type="STRING" id="227321.Q5B247"/>
<dbReference type="HOGENOM" id="CLU_004184_10_1_1"/>
<evidence type="ECO:0000313" key="3">
    <source>
        <dbReference type="EMBL" id="CBF82002.1"/>
    </source>
</evidence>
<accession>C8VGP2</accession>
<dbReference type="PANTHER" id="PTHR24148:SF64">
    <property type="entry name" value="HETEROKARYON INCOMPATIBILITY DOMAIN-CONTAINING PROTEIN"/>
    <property type="match status" value="1"/>
</dbReference>
<dbReference type="InParanoid" id="Q5B247"/>
<dbReference type="Proteomes" id="UP000000560">
    <property type="component" value="Chromosome V"/>
</dbReference>
<keyword evidence="4" id="KW-1185">Reference proteome</keyword>
<dbReference type="EMBL" id="BN001305">
    <property type="protein sequence ID" value="CBF82002.1"/>
    <property type="molecule type" value="Genomic_DNA"/>
</dbReference>
<dbReference type="KEGG" id="ani:ANIA_05383"/>
<accession>Q5B247</accession>
<dbReference type="Pfam" id="PF26639">
    <property type="entry name" value="Het-6_barrel"/>
    <property type="match status" value="1"/>
</dbReference>
<dbReference type="GeneID" id="2871670"/>
<dbReference type="PANTHER" id="PTHR24148">
    <property type="entry name" value="ANKYRIN REPEAT DOMAIN-CONTAINING PROTEIN 39 HOMOLOG-RELATED"/>
    <property type="match status" value="1"/>
</dbReference>
<proteinExistence type="predicted"/>
<evidence type="ECO:0000313" key="4">
    <source>
        <dbReference type="Proteomes" id="UP000000560"/>
    </source>
</evidence>
<feature type="region of interest" description="Disordered" evidence="1">
    <location>
        <begin position="327"/>
        <end position="477"/>
    </location>
</feature>
<name>Q5B247_EMENI</name>
<evidence type="ECO:0000256" key="1">
    <source>
        <dbReference type="SAM" id="MobiDB-lite"/>
    </source>
</evidence>
<dbReference type="InterPro" id="IPR010730">
    <property type="entry name" value="HET"/>
</dbReference>
<reference evidence="4" key="2">
    <citation type="journal article" date="2009" name="Fungal Genet. Biol.">
        <title>The 2008 update of the Aspergillus nidulans genome annotation: a community effort.</title>
        <authorList>
            <person name="Wortman J.R."/>
            <person name="Gilsenan J.M."/>
            <person name="Joardar V."/>
            <person name="Deegan J."/>
            <person name="Clutterbuck J."/>
            <person name="Andersen M.R."/>
            <person name="Archer D."/>
            <person name="Bencina M."/>
            <person name="Braus G."/>
            <person name="Coutinho P."/>
            <person name="von Dohren H."/>
            <person name="Doonan J."/>
            <person name="Driessen A.J."/>
            <person name="Durek P."/>
            <person name="Espeso E."/>
            <person name="Fekete E."/>
            <person name="Flipphi M."/>
            <person name="Estrada C.G."/>
            <person name="Geysens S."/>
            <person name="Goldman G."/>
            <person name="de Groot P.W."/>
            <person name="Hansen K."/>
            <person name="Harris S.D."/>
            <person name="Heinekamp T."/>
            <person name="Helmstaedt K."/>
            <person name="Henrissat B."/>
            <person name="Hofmann G."/>
            <person name="Homan T."/>
            <person name="Horio T."/>
            <person name="Horiuchi H."/>
            <person name="James S."/>
            <person name="Jones M."/>
            <person name="Karaffa L."/>
            <person name="Karanyi Z."/>
            <person name="Kato M."/>
            <person name="Keller N."/>
            <person name="Kelly D.E."/>
            <person name="Kiel J.A."/>
            <person name="Kim J.M."/>
            <person name="van der Klei I.J."/>
            <person name="Klis F.M."/>
            <person name="Kovalchuk A."/>
            <person name="Krasevec N."/>
            <person name="Kubicek C.P."/>
            <person name="Liu B."/>
            <person name="Maccabe A."/>
            <person name="Meyer V."/>
            <person name="Mirabito P."/>
            <person name="Miskei M."/>
            <person name="Mos M."/>
            <person name="Mullins J."/>
            <person name="Nelson D.R."/>
            <person name="Nielsen J."/>
            <person name="Oakley B.R."/>
            <person name="Osmani S.A."/>
            <person name="Pakula T."/>
            <person name="Paszewski A."/>
            <person name="Paulsen I."/>
            <person name="Pilsyk S."/>
            <person name="Pocsi I."/>
            <person name="Punt P.J."/>
            <person name="Ram A.F."/>
            <person name="Ren Q."/>
            <person name="Robellet X."/>
            <person name="Robson G."/>
            <person name="Seiboth B."/>
            <person name="van Solingen P."/>
            <person name="Specht T."/>
            <person name="Sun J."/>
            <person name="Taheri-Talesh N."/>
            <person name="Takeshita N."/>
            <person name="Ussery D."/>
            <person name="vanKuyk P.A."/>
            <person name="Visser H."/>
            <person name="van de Vondervoort P.J."/>
            <person name="de Vries R.P."/>
            <person name="Walton J."/>
            <person name="Xiang X."/>
            <person name="Xiong Y."/>
            <person name="Zeng A.P."/>
            <person name="Brandt B.W."/>
            <person name="Cornell M.J."/>
            <person name="van den Hondel C.A."/>
            <person name="Visser J."/>
            <person name="Oliver S.G."/>
            <person name="Turner G."/>
        </authorList>
    </citation>
    <scope>GENOME REANNOTATION</scope>
    <source>
        <strain evidence="4">FGSC A4 / ATCC 38163 / CBS 112.46 / NRRL 194 / M139</strain>
    </source>
</reference>
<dbReference type="Pfam" id="PF06985">
    <property type="entry name" value="HET"/>
    <property type="match status" value="1"/>
</dbReference>
<sequence>MLYSELKRGEFRLLKVHAGEAGNELHCNLEVRTLYTPRMQSERPPGDRAPDPEPYEALSYAWESREPQQSLNIIQCDDFHTVKVYPSLKAALLQLRQPRSPRYLWVDALCINQKDKEEKGGQVKEMWRIYSQAQRVCVWLGPEKDESSRAIHFIQNRLQDDDTDSLMTDANLAKDWAALYKIITRPWFSRRWIIQEIALAKTAIVYCGGESISWDVFANATSFFVSAPTRLRHMCRTSPVFNYDEHHFGDLGESAAARLVDLAGHIFSKEDNGVILGRSLPLEELLCSLHMFNTSEPRDAVYAIISIAEDAKPGFKVPEETSTVLNGDFLTSSPRPLSPITEHLSSTTADLSQLRRRSSSVDLRAGNGNLGPALSTNFHGHKRALSRSSAQDDVPPTRLKLDQPHSDAVPNNDDSVHTSGGVPGILVSGPDQSHPPPRSGSTLTTETAPDHPSDLQHPQTPHLEPRGRFASFSSASSTREEAMLNKALKRIERSYIDSRIPVDYTKPLHEVCKDVLSFTFRASNSLNMICRPWAPTDPSLPSWVPTMSNSAFSLAGDGVYVRVRADPLVGGPRPGQGFYRAAKNAPALWSFGETEDNRPCLTVTGFELDTIKDKTSPAASGVVPGEWNEFVGWTDPHTAPPDPFWKTLVGNRDAMGQRARTFWKTVCQRAFQRRPPNGDLNVEKTMRTDNRDHVREYLERVLRTVCSRRLAILSNIPPSHSLSLVPYKAKKGDKVCIINGCSVPILLRRSEQKTGHEDYYEMIGECYVHGMMDGEASSYKKKRGIRDATFCLI</sequence>
<protein>
    <recommendedName>
        <fullName evidence="2">Heterokaryon incompatibility domain-containing protein</fullName>
    </recommendedName>
</protein>
<dbReference type="OMA" id="MATIYRM"/>
<organism evidence="3 4">
    <name type="scientific">Emericella nidulans (strain FGSC A4 / ATCC 38163 / CBS 112.46 / NRRL 194 / M139)</name>
    <name type="common">Aspergillus nidulans</name>
    <dbReference type="NCBI Taxonomy" id="227321"/>
    <lineage>
        <taxon>Eukaryota</taxon>
        <taxon>Fungi</taxon>
        <taxon>Dikarya</taxon>
        <taxon>Ascomycota</taxon>
        <taxon>Pezizomycotina</taxon>
        <taxon>Eurotiomycetes</taxon>
        <taxon>Eurotiomycetidae</taxon>
        <taxon>Eurotiales</taxon>
        <taxon>Aspergillaceae</taxon>
        <taxon>Aspergillus</taxon>
        <taxon>Aspergillus subgen. Nidulantes</taxon>
    </lineage>
</organism>
<dbReference type="RefSeq" id="XP_662987.1">
    <property type="nucleotide sequence ID" value="XM_657895.2"/>
</dbReference>
<feature type="domain" description="Heterokaryon incompatibility" evidence="2">
    <location>
        <begin position="55"/>
        <end position="196"/>
    </location>
</feature>
<evidence type="ECO:0000259" key="2">
    <source>
        <dbReference type="Pfam" id="PF06985"/>
    </source>
</evidence>
<dbReference type="InterPro" id="IPR052895">
    <property type="entry name" value="HetReg/Transcr_Mod"/>
</dbReference>